<dbReference type="RefSeq" id="XP_040724164.1">
    <property type="nucleotide sequence ID" value="XM_040867348.1"/>
</dbReference>
<dbReference type="Gene3D" id="3.90.280.10">
    <property type="entry name" value="PEBP-like"/>
    <property type="match status" value="1"/>
</dbReference>
<dbReference type="PANTHER" id="PTHR11362:SF82">
    <property type="entry name" value="PHOSPHATIDYLETHANOLAMINE-BINDING PROTEIN 4"/>
    <property type="match status" value="1"/>
</dbReference>
<dbReference type="InterPro" id="IPR008914">
    <property type="entry name" value="PEBP"/>
</dbReference>
<gene>
    <name evidence="1" type="ORF">BCR37DRAFT_339944</name>
</gene>
<feature type="non-terminal residue" evidence="1">
    <location>
        <position position="1"/>
    </location>
</feature>
<feature type="non-terminal residue" evidence="1">
    <location>
        <position position="137"/>
    </location>
</feature>
<dbReference type="PANTHER" id="PTHR11362">
    <property type="entry name" value="PHOSPHATIDYLETHANOLAMINE-BINDING PROTEIN"/>
    <property type="match status" value="1"/>
</dbReference>
<name>A0A1Y2F7Z0_PROLT</name>
<proteinExistence type="predicted"/>
<dbReference type="STRING" id="56484.A0A1Y2F7Z0"/>
<dbReference type="OMA" id="MERANFQ"/>
<dbReference type="EMBL" id="MCFI01000014">
    <property type="protein sequence ID" value="ORY80030.1"/>
    <property type="molecule type" value="Genomic_DNA"/>
</dbReference>
<dbReference type="AlphaFoldDB" id="A0A1Y2F7Z0"/>
<protein>
    <submittedName>
        <fullName evidence="1">Phosphatidylethanolamine-binding protein-like protein</fullName>
    </submittedName>
</protein>
<evidence type="ECO:0000313" key="1">
    <source>
        <dbReference type="EMBL" id="ORY80030.1"/>
    </source>
</evidence>
<accession>A0A1Y2F7Z0</accession>
<dbReference type="Pfam" id="PF01161">
    <property type="entry name" value="PBP"/>
    <property type="match status" value="1"/>
</dbReference>
<dbReference type="Proteomes" id="UP000193685">
    <property type="component" value="Unassembled WGS sequence"/>
</dbReference>
<dbReference type="InterPro" id="IPR036610">
    <property type="entry name" value="PEBP-like_sf"/>
</dbReference>
<dbReference type="InterPro" id="IPR035810">
    <property type="entry name" value="PEBP_euk"/>
</dbReference>
<dbReference type="SUPFAM" id="SSF49777">
    <property type="entry name" value="PEBP-like"/>
    <property type="match status" value="1"/>
</dbReference>
<organism evidence="1 2">
    <name type="scientific">Protomyces lactucae-debilis</name>
    <dbReference type="NCBI Taxonomy" id="2754530"/>
    <lineage>
        <taxon>Eukaryota</taxon>
        <taxon>Fungi</taxon>
        <taxon>Dikarya</taxon>
        <taxon>Ascomycota</taxon>
        <taxon>Taphrinomycotina</taxon>
        <taxon>Taphrinomycetes</taxon>
        <taxon>Taphrinales</taxon>
        <taxon>Protomycetaceae</taxon>
        <taxon>Protomyces</taxon>
    </lineage>
</organism>
<dbReference type="CDD" id="cd00866">
    <property type="entry name" value="PEBP_euk"/>
    <property type="match status" value="1"/>
</dbReference>
<dbReference type="GeneID" id="63783947"/>
<dbReference type="OrthoDB" id="2506647at2759"/>
<comment type="caution">
    <text evidence="1">The sequence shown here is derived from an EMBL/GenBank/DDBJ whole genome shotgun (WGS) entry which is preliminary data.</text>
</comment>
<sequence length="137" mass="14553">VNYGNALDLNVTSFAPLINFTGSANVRYTVAMVDPDAPTPQNPTSAQIRHWLVTDVQASTAPTNISSGNVLSGYRAPSPPAGSAPHRYAFFLLQQPAGANITLGNQSAIQNFNLAAFITLNRLTVVSGNYFNASRTN</sequence>
<keyword evidence="2" id="KW-1185">Reference proteome</keyword>
<evidence type="ECO:0000313" key="2">
    <source>
        <dbReference type="Proteomes" id="UP000193685"/>
    </source>
</evidence>
<reference evidence="1 2" key="1">
    <citation type="submission" date="2016-07" db="EMBL/GenBank/DDBJ databases">
        <title>Pervasive Adenine N6-methylation of Active Genes in Fungi.</title>
        <authorList>
            <consortium name="DOE Joint Genome Institute"/>
            <person name="Mondo S.J."/>
            <person name="Dannebaum R.O."/>
            <person name="Kuo R.C."/>
            <person name="Labutti K."/>
            <person name="Haridas S."/>
            <person name="Kuo A."/>
            <person name="Salamov A."/>
            <person name="Ahrendt S.R."/>
            <person name="Lipzen A."/>
            <person name="Sullivan W."/>
            <person name="Andreopoulos W.B."/>
            <person name="Clum A."/>
            <person name="Lindquist E."/>
            <person name="Daum C."/>
            <person name="Ramamoorthy G.K."/>
            <person name="Gryganskyi A."/>
            <person name="Culley D."/>
            <person name="Magnuson J.K."/>
            <person name="James T.Y."/>
            <person name="O'Malley M.A."/>
            <person name="Stajich J.E."/>
            <person name="Spatafora J.W."/>
            <person name="Visel A."/>
            <person name="Grigoriev I.V."/>
        </authorList>
    </citation>
    <scope>NUCLEOTIDE SEQUENCE [LARGE SCALE GENOMIC DNA]</scope>
    <source>
        <strain evidence="1 2">12-1054</strain>
    </source>
</reference>